<evidence type="ECO:0000313" key="7">
    <source>
        <dbReference type="Proteomes" id="UP000215005"/>
    </source>
</evidence>
<dbReference type="REBASE" id="216187">
    <property type="entry name" value="Ngi90087ORF9155P"/>
</dbReference>
<protein>
    <recommendedName>
        <fullName evidence="1">site-specific DNA-methyltransferase (adenine-specific)</fullName>
        <ecNumber evidence="1">2.1.1.72</ecNumber>
    </recommendedName>
</protein>
<proteinExistence type="predicted"/>
<organism evidence="6 7">
    <name type="scientific">Nocardiopsis gilva YIM 90087</name>
    <dbReference type="NCBI Taxonomy" id="1235441"/>
    <lineage>
        <taxon>Bacteria</taxon>
        <taxon>Bacillati</taxon>
        <taxon>Actinomycetota</taxon>
        <taxon>Actinomycetes</taxon>
        <taxon>Streptosporangiales</taxon>
        <taxon>Nocardiopsidaceae</taxon>
        <taxon>Nocardiopsis</taxon>
    </lineage>
</organism>
<dbReference type="EMBL" id="CP022753">
    <property type="protein sequence ID" value="ASU82936.1"/>
    <property type="molecule type" value="Genomic_DNA"/>
</dbReference>
<evidence type="ECO:0000256" key="1">
    <source>
        <dbReference type="ARBA" id="ARBA00011900"/>
    </source>
</evidence>
<dbReference type="PANTHER" id="PTHR33841">
    <property type="entry name" value="DNA METHYLTRANSFERASE YEEA-RELATED"/>
    <property type="match status" value="1"/>
</dbReference>
<dbReference type="EC" id="2.1.1.72" evidence="1"/>
<dbReference type="PANTHER" id="PTHR33841:SF1">
    <property type="entry name" value="DNA METHYLTRANSFERASE A"/>
    <property type="match status" value="1"/>
</dbReference>
<keyword evidence="7" id="KW-1185">Reference proteome</keyword>
<comment type="catalytic activity">
    <reaction evidence="4">
        <text>a 2'-deoxyadenosine in DNA + S-adenosyl-L-methionine = an N(6)-methyl-2'-deoxyadenosine in DNA + S-adenosyl-L-homocysteine + H(+)</text>
        <dbReference type="Rhea" id="RHEA:15197"/>
        <dbReference type="Rhea" id="RHEA-COMP:12418"/>
        <dbReference type="Rhea" id="RHEA-COMP:12419"/>
        <dbReference type="ChEBI" id="CHEBI:15378"/>
        <dbReference type="ChEBI" id="CHEBI:57856"/>
        <dbReference type="ChEBI" id="CHEBI:59789"/>
        <dbReference type="ChEBI" id="CHEBI:90615"/>
        <dbReference type="ChEBI" id="CHEBI:90616"/>
        <dbReference type="EC" id="2.1.1.72"/>
    </reaction>
</comment>
<keyword evidence="3 6" id="KW-0808">Transferase</keyword>
<dbReference type="RefSeq" id="WP_017617504.1">
    <property type="nucleotide sequence ID" value="NZ_ANBG01000078.1"/>
</dbReference>
<evidence type="ECO:0000313" key="6">
    <source>
        <dbReference type="EMBL" id="ASU82936.1"/>
    </source>
</evidence>
<sequence length="1662" mass="187679">MSYDSLVNRGDYFSAHYLAEVLPKALKGKDGPFRRWTELEKEAEQEKRARRAAGKPETSAESAEAEGAAATGETTDSTKPTPRAGLRALKSRYFKDRPTFAEATADIREGGGFRPKEAAAYRERLHALHRNVLSALGYSVKPEPVELTVEDGDEQRSVRVALQEPTLAAIECGWAPDVDAAMDEAEAGRLLDPAEVGEREPITLGTKLASWLFNQDERLRYVLILAGGVIVLADRTVWGEGRYLAVSLDVALGRGDTDELGTIAALFGAEALLPPEEGGAEPIQALLDASRQHAVGVSKDLREGLQKSVEIIANEVLERLREQKVRPDQLVDSNKEFADELARESLRYLYRILFLLYAEARPELGVVPADDEAYMRGYSMARLGDLVVHGLVGEESRNSVHLYESLDLLFRMVNEGHRPRGRVLSDEEARDTSEGDGLRFEALKADLFDPERTRLIGRSLIHPDDDQDDPVMPRLDTRLRNKALHRVLRLLMLARGKRKERGGFISYAQLGINQLGAVYEGLMSYTGFIAEEMLYEAAKNGDPKDGSWLVPHSAVEDYPNSVWVPEKDEDGFPTGERVVYKPGSFVYRLAGRDRETSASYYTPESLTQLTVQLALRELLDKDGKTTKARELLDWTICEPALGSGAFLNEAINQVAAEYLKRRQDELGVRLEPEDYTNELQKVKAYIALHRCYGVDLNVTAVELAEVSLWLNVMHPGLQAPWFGLHLRRGNSLIGAGRRLYSPDQLAKGAWLKEAPDDCPLREGEIPEGHIHHFLLPAQGWGCVAAEKEAKAFAPEDAKRLATWRKEIRKAPSATKKRGEKQSQVQRLQGLARRAEYLWGLVIRRLEISEREISRHIDVWGAEDLEHPKTAVPREKVLNDLTAHGTPYWRLKTLMDAWCALWFWPVQNSGLLDGSDAVYQRLDDTLDISRPGTNGSLFGTPSKSIPLANLDNWLEFAEALLGRADVPKGSLVDHFATLDDLSEYEDQLPTWTGMESEFKLAERFPWVHTIEEIADQHGYLHWELQFAHIFQPGGFTLQTGNPPWVRPQWDEDAVLSELDPWFKLHERVDTATVANRKASILQQEGVFYFLTNLAETSGMSSFLADKTTYPLISGTQPDLYRAFMCRTWNNISDRGAVGLVHPDTHFGGKREGELRAQTYRRLRFHAHFVNAGNWAFPSPVGRSREFGVHIYSFPSSIDFTTMNWLYNASVVMGSLEHDGHGAAPGIRHEGRWDLRAHKDRLVHVNYEQLAEWRRLTGSSDQPVEHAPLLHPVTASETSAMRTLARYSNRLGLNNPHISFGFHEANSKKLGLIQWENSSTNSLKEVVLQGPHISPANPFAQNPSIPFTHAKDWHPCDPTKLDENATPDTNYKRTFTKKELPSLQETQEVYNYTEYYRVAWRGMIAFDIERSLFAALIPPGPSHVDAVHSLALDTWEKTALTAGFWASLPLDYLLRITGRSHLRIAEANMMPAPIPGHPLSSDLILRTLRLNCLTNAYAPLWSKLFEPTWQDATWACDWPRLEPLGEIDSHWRYSTPLRSEHARRACLVEIDALVAAWLGLTFEQLIAIYKARFQILAERDENIWFDANCRKIAADRYAYGFDQTKEHYLQLHKHLDSPDTEPVPEGYSAPFYKADRENEYRQAHAYFTEKLERAKANGEWDGEV</sequence>
<dbReference type="KEGG" id="ngv:CDO52_09155"/>
<reference evidence="6 7" key="1">
    <citation type="submission" date="2017-08" db="EMBL/GenBank/DDBJ databases">
        <title>The complete genome sequence of Nocardiopsis gilva YIM 90087.</title>
        <authorList>
            <person name="Yin M."/>
            <person name="Tang S."/>
        </authorList>
    </citation>
    <scope>NUCLEOTIDE SEQUENCE [LARGE SCALE GENOMIC DNA]</scope>
    <source>
        <strain evidence="6 7">YIM 90087</strain>
    </source>
</reference>
<feature type="region of interest" description="Disordered" evidence="5">
    <location>
        <begin position="37"/>
        <end position="88"/>
    </location>
</feature>
<accession>A0A223S470</accession>
<dbReference type="OrthoDB" id="4280289at2"/>
<keyword evidence="2 6" id="KW-0489">Methyltransferase</keyword>
<evidence type="ECO:0000256" key="2">
    <source>
        <dbReference type="ARBA" id="ARBA00022603"/>
    </source>
</evidence>
<dbReference type="InterPro" id="IPR029063">
    <property type="entry name" value="SAM-dependent_MTases_sf"/>
</dbReference>
<dbReference type="InterPro" id="IPR050953">
    <property type="entry name" value="N4_N6_ade-DNA_methylase"/>
</dbReference>
<gene>
    <name evidence="6" type="ORF">CDO52_09155</name>
</gene>
<feature type="compositionally biased region" description="Basic and acidic residues" evidence="5">
    <location>
        <begin position="37"/>
        <end position="47"/>
    </location>
</feature>
<dbReference type="Proteomes" id="UP000215005">
    <property type="component" value="Chromosome"/>
</dbReference>
<feature type="compositionally biased region" description="Low complexity" evidence="5">
    <location>
        <begin position="55"/>
        <end position="75"/>
    </location>
</feature>
<dbReference type="SUPFAM" id="SSF53335">
    <property type="entry name" value="S-adenosyl-L-methionine-dependent methyltransferases"/>
    <property type="match status" value="1"/>
</dbReference>
<evidence type="ECO:0000256" key="3">
    <source>
        <dbReference type="ARBA" id="ARBA00022679"/>
    </source>
</evidence>
<dbReference type="GO" id="GO:0032259">
    <property type="term" value="P:methylation"/>
    <property type="evidence" value="ECO:0007669"/>
    <property type="project" value="UniProtKB-KW"/>
</dbReference>
<dbReference type="GO" id="GO:0009007">
    <property type="term" value="F:site-specific DNA-methyltransferase (adenine-specific) activity"/>
    <property type="evidence" value="ECO:0007669"/>
    <property type="project" value="UniProtKB-EC"/>
</dbReference>
<dbReference type="Gene3D" id="3.40.50.150">
    <property type="entry name" value="Vaccinia Virus protein VP39"/>
    <property type="match status" value="2"/>
</dbReference>
<name>A0A223S470_9ACTN</name>
<evidence type="ECO:0000256" key="5">
    <source>
        <dbReference type="SAM" id="MobiDB-lite"/>
    </source>
</evidence>
<evidence type="ECO:0000256" key="4">
    <source>
        <dbReference type="ARBA" id="ARBA00047942"/>
    </source>
</evidence>